<dbReference type="Gene3D" id="3.40.1390.10">
    <property type="entry name" value="MurE/MurF, N-terminal domain"/>
    <property type="match status" value="1"/>
</dbReference>
<feature type="binding site" evidence="7">
    <location>
        <begin position="183"/>
        <end position="184"/>
    </location>
    <ligand>
        <name>UDP-N-acetyl-alpha-D-muramoyl-L-alanyl-D-glutamate</name>
        <dbReference type="ChEBI" id="CHEBI:83900"/>
    </ligand>
</feature>
<dbReference type="NCBIfam" id="NF001124">
    <property type="entry name" value="PRK00139.1-2"/>
    <property type="match status" value="1"/>
</dbReference>
<name>A0A022L2X3_9MICO</name>
<gene>
    <name evidence="7" type="primary">murE</name>
    <name evidence="13" type="ORF">D641_0105170</name>
</gene>
<dbReference type="GO" id="GO:0000287">
    <property type="term" value="F:magnesium ion binding"/>
    <property type="evidence" value="ECO:0007669"/>
    <property type="project" value="UniProtKB-UniRule"/>
</dbReference>
<feature type="domain" description="Mur ligase N-terminal catalytic" evidence="10">
    <location>
        <begin position="46"/>
        <end position="111"/>
    </location>
</feature>
<dbReference type="InterPro" id="IPR000713">
    <property type="entry name" value="Mur_ligase_N"/>
</dbReference>
<keyword evidence="7" id="KW-0547">Nucleotide-binding</keyword>
<keyword evidence="7" id="KW-0067">ATP-binding</keyword>
<protein>
    <recommendedName>
        <fullName evidence="7">UDP-N-acetylmuramoyl-L-alanyl-D-glutamate--2,6-diaminopimelate ligase</fullName>
        <ecNumber evidence="7">6.3.2.13</ecNumber>
    </recommendedName>
    <alternativeName>
        <fullName evidence="7">Meso-A2pm-adding enzyme</fullName>
    </alternativeName>
    <alternativeName>
        <fullName evidence="7">Meso-diaminopimelate-adding enzyme</fullName>
    </alternativeName>
    <alternativeName>
        <fullName evidence="7">UDP-MurNAc-L-Ala-D-Glu:meso-diaminopimelate ligase</fullName>
    </alternativeName>
    <alternativeName>
        <fullName evidence="7">UDP-MurNAc-tripeptide synthetase</fullName>
    </alternativeName>
    <alternativeName>
        <fullName evidence="7">UDP-N-acetylmuramyl-tripeptide synthetase</fullName>
    </alternativeName>
</protein>
<feature type="binding site" evidence="7">
    <location>
        <position position="414"/>
    </location>
    <ligand>
        <name>meso-2,6-diaminopimelate</name>
        <dbReference type="ChEBI" id="CHEBI:57791"/>
    </ligand>
</feature>
<evidence type="ECO:0000256" key="1">
    <source>
        <dbReference type="ARBA" id="ARBA00005898"/>
    </source>
</evidence>
<evidence type="ECO:0000256" key="3">
    <source>
        <dbReference type="ARBA" id="ARBA00022960"/>
    </source>
</evidence>
<dbReference type="EC" id="6.3.2.13" evidence="7"/>
<accession>A0A022L2X3</accession>
<dbReference type="GO" id="GO:0009252">
    <property type="term" value="P:peptidoglycan biosynthetic process"/>
    <property type="evidence" value="ECO:0007669"/>
    <property type="project" value="UniProtKB-UniRule"/>
</dbReference>
<keyword evidence="7" id="KW-0436">Ligase</keyword>
<keyword evidence="14" id="KW-1185">Reference proteome</keyword>
<comment type="similarity">
    <text evidence="1 7">Belongs to the MurCDEF family. MurE subfamily.</text>
</comment>
<dbReference type="InterPro" id="IPR013221">
    <property type="entry name" value="Mur_ligase_cen"/>
</dbReference>
<dbReference type="PANTHER" id="PTHR23135">
    <property type="entry name" value="MUR LIGASE FAMILY MEMBER"/>
    <property type="match status" value="1"/>
</dbReference>
<comment type="caution">
    <text evidence="7">Lacks conserved residue(s) required for the propagation of feature annotation.</text>
</comment>
<dbReference type="Pfam" id="PF08245">
    <property type="entry name" value="Mur_ligase_M"/>
    <property type="match status" value="1"/>
</dbReference>
<dbReference type="PANTHER" id="PTHR23135:SF4">
    <property type="entry name" value="UDP-N-ACETYLMURAMOYL-L-ALANYL-D-GLUTAMATE--2,6-DIAMINOPIMELATE LIGASE MURE HOMOLOG, CHLOROPLASTIC"/>
    <property type="match status" value="1"/>
</dbReference>
<evidence type="ECO:0000256" key="9">
    <source>
        <dbReference type="SAM" id="MobiDB-lite"/>
    </source>
</evidence>
<feature type="binding site" evidence="7">
    <location>
        <position position="495"/>
    </location>
    <ligand>
        <name>meso-2,6-diaminopimelate</name>
        <dbReference type="ChEBI" id="CHEBI:57791"/>
    </ligand>
</feature>
<dbReference type="GO" id="GO:0051301">
    <property type="term" value="P:cell division"/>
    <property type="evidence" value="ECO:0007669"/>
    <property type="project" value="UniProtKB-KW"/>
</dbReference>
<dbReference type="Gene3D" id="3.40.1190.10">
    <property type="entry name" value="Mur-like, catalytic domain"/>
    <property type="match status" value="1"/>
</dbReference>
<evidence type="ECO:0000256" key="6">
    <source>
        <dbReference type="ARBA" id="ARBA00023316"/>
    </source>
</evidence>
<dbReference type="UniPathway" id="UPA00219"/>
<evidence type="ECO:0000313" key="13">
    <source>
        <dbReference type="EMBL" id="EYT50173.1"/>
    </source>
</evidence>
<comment type="cofactor">
    <cofactor evidence="7">
        <name>Mg(2+)</name>
        <dbReference type="ChEBI" id="CHEBI:18420"/>
    </cofactor>
</comment>
<evidence type="ECO:0000259" key="11">
    <source>
        <dbReference type="Pfam" id="PF02875"/>
    </source>
</evidence>
<dbReference type="SUPFAM" id="SSF63418">
    <property type="entry name" value="MurE/MurF N-terminal domain"/>
    <property type="match status" value="1"/>
</dbReference>
<dbReference type="InterPro" id="IPR004101">
    <property type="entry name" value="Mur_ligase_C"/>
</dbReference>
<comment type="pathway">
    <text evidence="7 8">Cell wall biogenesis; peptidoglycan biosynthesis.</text>
</comment>
<comment type="caution">
    <text evidence="13">The sequence shown here is derived from an EMBL/GenBank/DDBJ whole genome shotgun (WGS) entry which is preliminary data.</text>
</comment>
<proteinExistence type="inferred from homology"/>
<comment type="function">
    <text evidence="7">Catalyzes the addition of meso-diaminopimelic acid to the nucleotide precursor UDP-N-acetylmuramoyl-L-alanyl-D-glutamate (UMAG) in the biosynthesis of bacterial cell-wall peptidoglycan.</text>
</comment>
<dbReference type="RefSeq" id="WP_017822738.1">
    <property type="nucleotide sequence ID" value="NZ_AORC01000005.1"/>
</dbReference>
<dbReference type="HOGENOM" id="CLU_022291_4_1_11"/>
<dbReference type="GO" id="GO:0071555">
    <property type="term" value="P:cell wall organization"/>
    <property type="evidence" value="ECO:0007669"/>
    <property type="project" value="UniProtKB-KW"/>
</dbReference>
<dbReference type="GO" id="GO:0008765">
    <property type="term" value="F:UDP-N-acetylmuramoylalanyl-D-glutamate-2,6-diaminopimelate ligase activity"/>
    <property type="evidence" value="ECO:0007669"/>
    <property type="project" value="UniProtKB-UniRule"/>
</dbReference>
<dbReference type="Pfam" id="PF02875">
    <property type="entry name" value="Mur_ligase_C"/>
    <property type="match status" value="1"/>
</dbReference>
<dbReference type="SUPFAM" id="SSF53244">
    <property type="entry name" value="MurD-like peptide ligases, peptide-binding domain"/>
    <property type="match status" value="1"/>
</dbReference>
<evidence type="ECO:0000256" key="5">
    <source>
        <dbReference type="ARBA" id="ARBA00023306"/>
    </source>
</evidence>
<dbReference type="Pfam" id="PF01225">
    <property type="entry name" value="Mur_ligase"/>
    <property type="match status" value="1"/>
</dbReference>
<dbReference type="NCBIfam" id="NF001126">
    <property type="entry name" value="PRK00139.1-4"/>
    <property type="match status" value="1"/>
</dbReference>
<dbReference type="InterPro" id="IPR036615">
    <property type="entry name" value="Mur_ligase_C_dom_sf"/>
</dbReference>
<dbReference type="GO" id="GO:0005737">
    <property type="term" value="C:cytoplasm"/>
    <property type="evidence" value="ECO:0007669"/>
    <property type="project" value="UniProtKB-SubCell"/>
</dbReference>
<evidence type="ECO:0000259" key="12">
    <source>
        <dbReference type="Pfam" id="PF08245"/>
    </source>
</evidence>
<keyword evidence="4 7" id="KW-0573">Peptidoglycan synthesis</keyword>
<evidence type="ECO:0000256" key="4">
    <source>
        <dbReference type="ARBA" id="ARBA00022984"/>
    </source>
</evidence>
<feature type="binding site" evidence="7">
    <location>
        <begin position="438"/>
        <end position="441"/>
    </location>
    <ligand>
        <name>meso-2,6-diaminopimelate</name>
        <dbReference type="ChEBI" id="CHEBI:57791"/>
    </ligand>
</feature>
<keyword evidence="2 7" id="KW-0132">Cell division</keyword>
<feature type="short sequence motif" description="Meso-diaminopimelate recognition motif" evidence="7">
    <location>
        <begin position="438"/>
        <end position="441"/>
    </location>
</feature>
<dbReference type="AlphaFoldDB" id="A0A022L2X3"/>
<keyword evidence="3 7" id="KW-0133">Cell shape</keyword>
<dbReference type="NCBIfam" id="TIGR01085">
    <property type="entry name" value="murE"/>
    <property type="match status" value="1"/>
</dbReference>
<evidence type="ECO:0000313" key="14">
    <source>
        <dbReference type="Proteomes" id="UP000019754"/>
    </source>
</evidence>
<dbReference type="GO" id="GO:0005524">
    <property type="term" value="F:ATP binding"/>
    <property type="evidence" value="ECO:0007669"/>
    <property type="project" value="UniProtKB-UniRule"/>
</dbReference>
<keyword evidence="5 7" id="KW-0131">Cell cycle</keyword>
<dbReference type="EMBL" id="AORC01000005">
    <property type="protein sequence ID" value="EYT50173.1"/>
    <property type="molecule type" value="Genomic_DNA"/>
</dbReference>
<feature type="binding site" evidence="7">
    <location>
        <position position="210"/>
    </location>
    <ligand>
        <name>UDP-N-acetyl-alpha-D-muramoyl-L-alanyl-D-glutamate</name>
        <dbReference type="ChEBI" id="CHEBI:83900"/>
    </ligand>
</feature>
<dbReference type="Proteomes" id="UP000019754">
    <property type="component" value="Unassembled WGS sequence"/>
</dbReference>
<dbReference type="STRING" id="1249481.D641_0105170"/>
<comment type="subcellular location">
    <subcellularLocation>
        <location evidence="7 8">Cytoplasm</location>
    </subcellularLocation>
</comment>
<feature type="binding site" evidence="7">
    <location>
        <begin position="136"/>
        <end position="142"/>
    </location>
    <ligand>
        <name>ATP</name>
        <dbReference type="ChEBI" id="CHEBI:30616"/>
    </ligand>
</feature>
<feature type="domain" description="Mur ligase C-terminal" evidence="11">
    <location>
        <begin position="365"/>
        <end position="493"/>
    </location>
</feature>
<dbReference type="InterPro" id="IPR036565">
    <property type="entry name" value="Mur-like_cat_sf"/>
</dbReference>
<dbReference type="InterPro" id="IPR035911">
    <property type="entry name" value="MurE/MurF_N"/>
</dbReference>
<dbReference type="GO" id="GO:0008360">
    <property type="term" value="P:regulation of cell shape"/>
    <property type="evidence" value="ECO:0007669"/>
    <property type="project" value="UniProtKB-KW"/>
</dbReference>
<feature type="modified residue" description="N6-carboxylysine" evidence="7">
    <location>
        <position position="250"/>
    </location>
</feature>
<feature type="binding site" evidence="7">
    <location>
        <position position="53"/>
    </location>
    <ligand>
        <name>UDP-N-acetyl-alpha-D-muramoyl-L-alanyl-D-glutamate</name>
        <dbReference type="ChEBI" id="CHEBI:83900"/>
    </ligand>
</feature>
<feature type="binding site" evidence="7">
    <location>
        <position position="51"/>
    </location>
    <ligand>
        <name>UDP-N-acetyl-alpha-D-muramoyl-L-alanyl-D-glutamate</name>
        <dbReference type="ChEBI" id="CHEBI:83900"/>
    </ligand>
</feature>
<feature type="region of interest" description="Disordered" evidence="9">
    <location>
        <begin position="1"/>
        <end position="21"/>
    </location>
</feature>
<feature type="binding site" evidence="7">
    <location>
        <position position="218"/>
    </location>
    <ligand>
        <name>UDP-N-acetyl-alpha-D-muramoyl-L-alanyl-D-glutamate</name>
        <dbReference type="ChEBI" id="CHEBI:83900"/>
    </ligand>
</feature>
<organism evidence="13 14">
    <name type="scientific">Brachybacterium muris UCD-AY4</name>
    <dbReference type="NCBI Taxonomy" id="1249481"/>
    <lineage>
        <taxon>Bacteria</taxon>
        <taxon>Bacillati</taxon>
        <taxon>Actinomycetota</taxon>
        <taxon>Actinomycetes</taxon>
        <taxon>Micrococcales</taxon>
        <taxon>Dermabacteraceae</taxon>
        <taxon>Brachybacterium</taxon>
    </lineage>
</organism>
<evidence type="ECO:0000256" key="2">
    <source>
        <dbReference type="ARBA" id="ARBA00022618"/>
    </source>
</evidence>
<dbReference type="Gene3D" id="3.90.190.20">
    <property type="entry name" value="Mur ligase, C-terminal domain"/>
    <property type="match status" value="1"/>
</dbReference>
<keyword evidence="7" id="KW-0963">Cytoplasm</keyword>
<dbReference type="HAMAP" id="MF_00208">
    <property type="entry name" value="MurE"/>
    <property type="match status" value="1"/>
</dbReference>
<evidence type="ECO:0000259" key="10">
    <source>
        <dbReference type="Pfam" id="PF01225"/>
    </source>
</evidence>
<dbReference type="InterPro" id="IPR005761">
    <property type="entry name" value="UDP-N-AcMur-Glu-dNH2Pim_ligase"/>
</dbReference>
<keyword evidence="6 7" id="KW-0961">Cell wall biogenesis/degradation</keyword>
<evidence type="ECO:0000256" key="7">
    <source>
        <dbReference type="HAMAP-Rule" id="MF_00208"/>
    </source>
</evidence>
<reference evidence="13 14" key="1">
    <citation type="journal article" date="2013" name="Genome Announc.">
        <title>Draft genome sequence of an Actinobacterium, Brachybacterium muris strain UCD-AY4.</title>
        <authorList>
            <person name="Lo J.R."/>
            <person name="Lang J.M."/>
            <person name="Darling A.E."/>
            <person name="Eisen J.A."/>
            <person name="Coil D.A."/>
        </authorList>
    </citation>
    <scope>NUCLEOTIDE SEQUENCE [LARGE SCALE GENOMIC DNA]</scope>
    <source>
        <strain evidence="13 14">UCD-AY4</strain>
    </source>
</reference>
<evidence type="ECO:0000256" key="8">
    <source>
        <dbReference type="RuleBase" id="RU004135"/>
    </source>
</evidence>
<comment type="catalytic activity">
    <reaction evidence="7">
        <text>UDP-N-acetyl-alpha-D-muramoyl-L-alanyl-D-glutamate + meso-2,6-diaminopimelate + ATP = UDP-N-acetyl-alpha-D-muramoyl-L-alanyl-gamma-D-glutamyl-meso-2,6-diaminopimelate + ADP + phosphate + H(+)</text>
        <dbReference type="Rhea" id="RHEA:23676"/>
        <dbReference type="ChEBI" id="CHEBI:15378"/>
        <dbReference type="ChEBI" id="CHEBI:30616"/>
        <dbReference type="ChEBI" id="CHEBI:43474"/>
        <dbReference type="ChEBI" id="CHEBI:57791"/>
        <dbReference type="ChEBI" id="CHEBI:83900"/>
        <dbReference type="ChEBI" id="CHEBI:83905"/>
        <dbReference type="ChEBI" id="CHEBI:456216"/>
        <dbReference type="EC" id="6.3.2.13"/>
    </reaction>
</comment>
<feature type="binding site" evidence="7">
    <location>
        <position position="491"/>
    </location>
    <ligand>
        <name>meso-2,6-diaminopimelate</name>
        <dbReference type="ChEBI" id="CHEBI:57791"/>
    </ligand>
</feature>
<comment type="PTM">
    <text evidence="7">Carboxylation is probably crucial for Mg(2+) binding and, consequently, for the gamma-phosphate positioning of ATP.</text>
</comment>
<dbReference type="SUPFAM" id="SSF53623">
    <property type="entry name" value="MurD-like peptide ligases, catalytic domain"/>
    <property type="match status" value="1"/>
</dbReference>
<keyword evidence="7" id="KW-0460">Magnesium</keyword>
<feature type="domain" description="Mur ligase central" evidence="12">
    <location>
        <begin position="134"/>
        <end position="342"/>
    </location>
</feature>
<sequence>MSGGTASEPARPRHSAGTGAGTLASELGARLTVPGTLEASAAAQQLTGVTLDSRGVQPGDLWCALPGANAHGADFADQAATRGAVLALTDEAGAGACERAGLPALVVEDARRDTARAAALIYGRPAEQLSTIGVTGTNGKTSVTTMIHRTLLELGRASGVVGTSGTSYRDGTGDEHLIGTVRTTPEAPELHGLLARMVEDGVQVCGMEISSHALVLHRADEVVVDVACFTNLSQDHLDFHPTMEDYFEAKSRLFTPEHSRRGVVCVDDEWGRRLAREATVPVTTYATLPGVEADHMAVDIRPDDYGSVFTVVGPDGPIAQRRLRAALPGRHYVANTLAASLLLEAIGVAGPEVDAALGTAGTVPGRMEPVALAPVRGIVDYSHTPDALEQALATLRSVPGTRRILCVMGAGGDRDRAKRPVMGEVAARLADVVIITDDNPRTEDPAAIRAAVREGIPAGSDAEVHVVDGRGNAIDLAASLADVGDTILVSGKGAETGQDIGGIVHPFDDRLHLRDALAARPGSGDPQPDGGH</sequence>